<evidence type="ECO:0000313" key="3">
    <source>
        <dbReference type="Proteomes" id="UP001297581"/>
    </source>
</evidence>
<organism evidence="2 3">
    <name type="scientific">Shewanella zhuhaiensis</name>
    <dbReference type="NCBI Taxonomy" id="2919576"/>
    <lineage>
        <taxon>Bacteria</taxon>
        <taxon>Pseudomonadati</taxon>
        <taxon>Pseudomonadota</taxon>
        <taxon>Gammaproteobacteria</taxon>
        <taxon>Alteromonadales</taxon>
        <taxon>Shewanellaceae</taxon>
        <taxon>Shewanella</taxon>
    </lineage>
</organism>
<feature type="transmembrane region" description="Helical" evidence="1">
    <location>
        <begin position="12"/>
        <end position="28"/>
    </location>
</feature>
<dbReference type="InterPro" id="IPR021516">
    <property type="entry name" value="DUF3179"/>
</dbReference>
<proteinExistence type="predicted"/>
<keyword evidence="1" id="KW-1133">Transmembrane helix</keyword>
<feature type="transmembrane region" description="Helical" evidence="1">
    <location>
        <begin position="82"/>
        <end position="99"/>
    </location>
</feature>
<dbReference type="RefSeq" id="WP_240591170.1">
    <property type="nucleotide sequence ID" value="NZ_JAKUDL010000003.1"/>
</dbReference>
<feature type="transmembrane region" description="Helical" evidence="1">
    <location>
        <begin position="48"/>
        <end position="70"/>
    </location>
</feature>
<reference evidence="2 3" key="1">
    <citation type="submission" date="2022-02" db="EMBL/GenBank/DDBJ databases">
        <title>The genome sequence of Shewanella sp. 3B26.</title>
        <authorList>
            <person name="Du J."/>
        </authorList>
    </citation>
    <scope>NUCLEOTIDE SEQUENCE [LARGE SCALE GENOMIC DNA]</scope>
    <source>
        <strain evidence="2 3">3B26</strain>
    </source>
</reference>
<evidence type="ECO:0000313" key="2">
    <source>
        <dbReference type="EMBL" id="MCH4294887.1"/>
    </source>
</evidence>
<name>A0AAJ1BJ60_9GAMM</name>
<comment type="caution">
    <text evidence="2">The sequence shown here is derived from an EMBL/GenBank/DDBJ whole genome shotgun (WGS) entry which is preliminary data.</text>
</comment>
<keyword evidence="3" id="KW-1185">Reference proteome</keyword>
<keyword evidence="1" id="KW-0812">Transmembrane</keyword>
<dbReference type="EMBL" id="JAKUDL010000003">
    <property type="protein sequence ID" value="MCH4294887.1"/>
    <property type="molecule type" value="Genomic_DNA"/>
</dbReference>
<dbReference type="AlphaFoldDB" id="A0AAJ1BJ60"/>
<evidence type="ECO:0000256" key="1">
    <source>
        <dbReference type="SAM" id="Phobius"/>
    </source>
</evidence>
<gene>
    <name evidence="2" type="ORF">MJ923_11285</name>
</gene>
<sequence length="408" mass="46308">MMPFITRYARPLFWGAMALALASAGLLFKDLADVSQWLIQSPRESTMWVWYHRYALTAVAIISFAIALWVLSRRPSLTSKKALAACVILFAFLLYSGMINPHIMMRDRMDNGVFVSVETARKYYSPDESVIVLDINGAARAHSDKQLLRPHVAGNGELGGENVVMTYCGLTNLGMAYTPEIDGKALQLAPMNQLENNLVMWDKVSGEPIQQLWGQKEADINQGASAKMREWPTFRMPFSKFAEAYPNGEVFLNDYLVQDMKPSFWENPFLAIYDPIMEAIFDHAIVDQATNEDPTFPTIQHKDPRLPNKTLVWGLNVGTDYVAYTEDFVRQHEQPINTEVGGKNLVIAWDNEYQSLGIYYNPHQEPVVEIDFFGNSNVGKLNRVETVKAGAYWIIWANFFPETDINRV</sequence>
<dbReference type="Pfam" id="PF11376">
    <property type="entry name" value="DUF3179"/>
    <property type="match status" value="1"/>
</dbReference>
<accession>A0AAJ1BJ60</accession>
<dbReference type="Proteomes" id="UP001297581">
    <property type="component" value="Unassembled WGS sequence"/>
</dbReference>
<protein>
    <submittedName>
        <fullName evidence="2">DUF3179 domain-containing protein</fullName>
    </submittedName>
</protein>
<keyword evidence="1" id="KW-0472">Membrane</keyword>